<dbReference type="InterPro" id="IPR001254">
    <property type="entry name" value="Trypsin_dom"/>
</dbReference>
<reference evidence="4" key="2">
    <citation type="submission" date="2021-09" db="EMBL/GenBank/DDBJ databases">
        <authorList>
            <person name="Jia N."/>
            <person name="Wang J."/>
            <person name="Shi W."/>
            <person name="Du L."/>
            <person name="Sun Y."/>
            <person name="Zhan W."/>
            <person name="Jiang J."/>
            <person name="Wang Q."/>
            <person name="Zhang B."/>
            <person name="Ji P."/>
            <person name="Sakyi L.B."/>
            <person name="Cui X."/>
            <person name="Yuan T."/>
            <person name="Jiang B."/>
            <person name="Yang W."/>
            <person name="Lam T.T.-Y."/>
            <person name="Chang Q."/>
            <person name="Ding S."/>
            <person name="Wang X."/>
            <person name="Zhu J."/>
            <person name="Ruan X."/>
            <person name="Zhao L."/>
            <person name="Wei J."/>
            <person name="Que T."/>
            <person name="Du C."/>
            <person name="Cheng J."/>
            <person name="Dai P."/>
            <person name="Han X."/>
            <person name="Huang E."/>
            <person name="Gao Y."/>
            <person name="Liu J."/>
            <person name="Shao H."/>
            <person name="Ye R."/>
            <person name="Li L."/>
            <person name="Wei W."/>
            <person name="Wang X."/>
            <person name="Wang C."/>
            <person name="Huo Q."/>
            <person name="Li W."/>
            <person name="Guo W."/>
            <person name="Chen H."/>
            <person name="Chen S."/>
            <person name="Zhou L."/>
            <person name="Zhou L."/>
            <person name="Ni X."/>
            <person name="Tian J."/>
            <person name="Zhou Y."/>
            <person name="Sheng Y."/>
            <person name="Liu T."/>
            <person name="Pan Y."/>
            <person name="Xia L."/>
            <person name="Li J."/>
            <person name="Zhao F."/>
            <person name="Cao W."/>
        </authorList>
    </citation>
    <scope>NUCLEOTIDE SEQUENCE</scope>
    <source>
        <strain evidence="4">Rmic-2018</strain>
        <tissue evidence="4">Larvae</tissue>
    </source>
</reference>
<comment type="caution">
    <text evidence="4">The sequence shown here is derived from an EMBL/GenBank/DDBJ whole genome shotgun (WGS) entry which is preliminary data.</text>
</comment>
<feature type="domain" description="Peptidase S1" evidence="2">
    <location>
        <begin position="1"/>
        <end position="91"/>
    </location>
</feature>
<dbReference type="Pfam" id="PF00089">
    <property type="entry name" value="Trypsin"/>
    <property type="match status" value="1"/>
</dbReference>
<dbReference type="InterPro" id="IPR043504">
    <property type="entry name" value="Peptidase_S1_PA_chymotrypsin"/>
</dbReference>
<dbReference type="GO" id="GO:0006508">
    <property type="term" value="P:proteolysis"/>
    <property type="evidence" value="ECO:0007669"/>
    <property type="project" value="InterPro"/>
</dbReference>
<evidence type="ECO:0000313" key="3">
    <source>
        <dbReference type="EMBL" id="KAH7942703.1"/>
    </source>
</evidence>
<dbReference type="PANTHER" id="PTHR24252:SF7">
    <property type="entry name" value="HYALIN"/>
    <property type="match status" value="1"/>
</dbReference>
<dbReference type="VEuPathDB" id="VectorBase:LOC119169679"/>
<sequence>MFLLRFCFALHRSFEIRLMALPFTFRFARSELWTCLLCRGDSGGPLQCPRADGRYVLAGLTSWGIKCAAPRMPGVFARVATRLDWIRSVVGETP</sequence>
<reference evidence="4" key="1">
    <citation type="journal article" date="2020" name="Cell">
        <title>Large-Scale Comparative Analyses of Tick Genomes Elucidate Their Genetic Diversity and Vector Capacities.</title>
        <authorList>
            <consortium name="Tick Genome and Microbiome Consortium (TIGMIC)"/>
            <person name="Jia N."/>
            <person name="Wang J."/>
            <person name="Shi W."/>
            <person name="Du L."/>
            <person name="Sun Y."/>
            <person name="Zhan W."/>
            <person name="Jiang J.F."/>
            <person name="Wang Q."/>
            <person name="Zhang B."/>
            <person name="Ji P."/>
            <person name="Bell-Sakyi L."/>
            <person name="Cui X.M."/>
            <person name="Yuan T.T."/>
            <person name="Jiang B.G."/>
            <person name="Yang W.F."/>
            <person name="Lam T.T."/>
            <person name="Chang Q.C."/>
            <person name="Ding S.J."/>
            <person name="Wang X.J."/>
            <person name="Zhu J.G."/>
            <person name="Ruan X.D."/>
            <person name="Zhao L."/>
            <person name="Wei J.T."/>
            <person name="Ye R.Z."/>
            <person name="Que T.C."/>
            <person name="Du C.H."/>
            <person name="Zhou Y.H."/>
            <person name="Cheng J.X."/>
            <person name="Dai P.F."/>
            <person name="Guo W.B."/>
            <person name="Han X.H."/>
            <person name="Huang E.J."/>
            <person name="Li L.F."/>
            <person name="Wei W."/>
            <person name="Gao Y.C."/>
            <person name="Liu J.Z."/>
            <person name="Shao H.Z."/>
            <person name="Wang X."/>
            <person name="Wang C.C."/>
            <person name="Yang T.C."/>
            <person name="Huo Q.B."/>
            <person name="Li W."/>
            <person name="Chen H.Y."/>
            <person name="Chen S.E."/>
            <person name="Zhou L.G."/>
            <person name="Ni X.B."/>
            <person name="Tian J.H."/>
            <person name="Sheng Y."/>
            <person name="Liu T."/>
            <person name="Pan Y.S."/>
            <person name="Xia L.Y."/>
            <person name="Li J."/>
            <person name="Zhao F."/>
            <person name="Cao W.C."/>
        </authorList>
    </citation>
    <scope>NUCLEOTIDE SEQUENCE</scope>
    <source>
        <strain evidence="4">Rmic-2018</strain>
    </source>
</reference>
<evidence type="ECO:0000259" key="2">
    <source>
        <dbReference type="PROSITE" id="PS50240"/>
    </source>
</evidence>
<dbReference type="PROSITE" id="PS50240">
    <property type="entry name" value="TRYPSIN_DOM"/>
    <property type="match status" value="1"/>
</dbReference>
<dbReference type="Proteomes" id="UP000821866">
    <property type="component" value="Unassembled WGS sequence"/>
</dbReference>
<dbReference type="InterPro" id="IPR009003">
    <property type="entry name" value="Peptidase_S1_PA"/>
</dbReference>
<evidence type="ECO:0000256" key="1">
    <source>
        <dbReference type="ARBA" id="ARBA00023157"/>
    </source>
</evidence>
<dbReference type="PANTHER" id="PTHR24252">
    <property type="entry name" value="ACROSIN-RELATED"/>
    <property type="match status" value="1"/>
</dbReference>
<proteinExistence type="predicted"/>
<dbReference type="AlphaFoldDB" id="A0A9J6D0Q0"/>
<organism evidence="4 5">
    <name type="scientific">Rhipicephalus microplus</name>
    <name type="common">Cattle tick</name>
    <name type="synonym">Boophilus microplus</name>
    <dbReference type="NCBI Taxonomy" id="6941"/>
    <lineage>
        <taxon>Eukaryota</taxon>
        <taxon>Metazoa</taxon>
        <taxon>Ecdysozoa</taxon>
        <taxon>Arthropoda</taxon>
        <taxon>Chelicerata</taxon>
        <taxon>Arachnida</taxon>
        <taxon>Acari</taxon>
        <taxon>Parasitiformes</taxon>
        <taxon>Ixodida</taxon>
        <taxon>Ixodoidea</taxon>
        <taxon>Ixodidae</taxon>
        <taxon>Rhipicephalinae</taxon>
        <taxon>Rhipicephalus</taxon>
        <taxon>Boophilus</taxon>
    </lineage>
</organism>
<gene>
    <name evidence="4" type="ORF">HPB51_027214</name>
    <name evidence="3" type="ORF">HPB51_028615</name>
</gene>
<dbReference type="EMBL" id="JABSTU010005446">
    <property type="protein sequence ID" value="KAH7942703.1"/>
    <property type="molecule type" value="Genomic_DNA"/>
</dbReference>
<name>A0A9J6D0Q0_RHIMP</name>
<evidence type="ECO:0000313" key="4">
    <source>
        <dbReference type="EMBL" id="KAH7964557.1"/>
    </source>
</evidence>
<evidence type="ECO:0000313" key="5">
    <source>
        <dbReference type="Proteomes" id="UP000821866"/>
    </source>
</evidence>
<dbReference type="GO" id="GO:0004252">
    <property type="term" value="F:serine-type endopeptidase activity"/>
    <property type="evidence" value="ECO:0007669"/>
    <property type="project" value="InterPro"/>
</dbReference>
<protein>
    <recommendedName>
        <fullName evidence="2">Peptidase S1 domain-containing protein</fullName>
    </recommendedName>
</protein>
<dbReference type="SUPFAM" id="SSF50494">
    <property type="entry name" value="Trypsin-like serine proteases"/>
    <property type="match status" value="1"/>
</dbReference>
<keyword evidence="1" id="KW-1015">Disulfide bond</keyword>
<keyword evidence="5" id="KW-1185">Reference proteome</keyword>
<dbReference type="Gene3D" id="2.40.10.10">
    <property type="entry name" value="Trypsin-like serine proteases"/>
    <property type="match status" value="1"/>
</dbReference>
<accession>A0A9J6D0Q0</accession>
<dbReference type="EMBL" id="JABSTU010003852">
    <property type="protein sequence ID" value="KAH7964557.1"/>
    <property type="molecule type" value="Genomic_DNA"/>
</dbReference>